<evidence type="ECO:0000256" key="10">
    <source>
        <dbReference type="ARBA" id="ARBA00022840"/>
    </source>
</evidence>
<proteinExistence type="inferred from homology"/>
<dbReference type="Pfam" id="PF00152">
    <property type="entry name" value="tRNA-synt_2"/>
    <property type="match status" value="1"/>
</dbReference>
<gene>
    <name evidence="17" type="primary">lysS</name>
    <name evidence="17" type="ORF">DHM44_05305</name>
</gene>
<evidence type="ECO:0000313" key="18">
    <source>
        <dbReference type="Proteomes" id="UP000262325"/>
    </source>
</evidence>
<keyword evidence="13" id="KW-0030">Aminoacyl-tRNA synthetase</keyword>
<evidence type="ECO:0000256" key="7">
    <source>
        <dbReference type="ARBA" id="ARBA00022598"/>
    </source>
</evidence>
<comment type="subcellular location">
    <subcellularLocation>
        <location evidence="2">Cytoplasm</location>
    </subcellularLocation>
</comment>
<dbReference type="InterPro" id="IPR012340">
    <property type="entry name" value="NA-bd_OB-fold"/>
</dbReference>
<dbReference type="NCBIfam" id="TIGR00499">
    <property type="entry name" value="lysS_bact"/>
    <property type="match status" value="1"/>
</dbReference>
<evidence type="ECO:0000256" key="4">
    <source>
        <dbReference type="ARBA" id="ARBA00011738"/>
    </source>
</evidence>
<evidence type="ECO:0000256" key="12">
    <source>
        <dbReference type="ARBA" id="ARBA00022917"/>
    </source>
</evidence>
<dbReference type="AlphaFoldDB" id="A0A3D5QBP7"/>
<evidence type="ECO:0000256" key="1">
    <source>
        <dbReference type="ARBA" id="ARBA00001946"/>
    </source>
</evidence>
<dbReference type="Gene3D" id="3.30.930.10">
    <property type="entry name" value="Bira Bifunctional Protein, Domain 2"/>
    <property type="match status" value="1"/>
</dbReference>
<keyword evidence="7 17" id="KW-0436">Ligase</keyword>
<keyword evidence="10" id="KW-0067">ATP-binding</keyword>
<dbReference type="GO" id="GO:0005829">
    <property type="term" value="C:cytosol"/>
    <property type="evidence" value="ECO:0007669"/>
    <property type="project" value="TreeGrafter"/>
</dbReference>
<dbReference type="SUPFAM" id="SSF55681">
    <property type="entry name" value="Class II aaRS and biotin synthetases"/>
    <property type="match status" value="1"/>
</dbReference>
<protein>
    <recommendedName>
        <fullName evidence="5">lysine--tRNA ligase</fullName>
        <ecNumber evidence="5">6.1.1.6</ecNumber>
    </recommendedName>
    <alternativeName>
        <fullName evidence="14">Lysyl-tRNA synthetase</fullName>
    </alternativeName>
</protein>
<comment type="cofactor">
    <cofactor evidence="1">
        <name>Mg(2+)</name>
        <dbReference type="ChEBI" id="CHEBI:18420"/>
    </cofactor>
</comment>
<feature type="domain" description="Aminoacyl-transfer RNA synthetases class-II family profile" evidence="16">
    <location>
        <begin position="67"/>
        <end position="382"/>
    </location>
</feature>
<keyword evidence="11" id="KW-0460">Magnesium</keyword>
<evidence type="ECO:0000256" key="15">
    <source>
        <dbReference type="ARBA" id="ARBA00048573"/>
    </source>
</evidence>
<dbReference type="PRINTS" id="PR00982">
    <property type="entry name" value="TRNASYNTHLYS"/>
</dbReference>
<dbReference type="InterPro" id="IPR044136">
    <property type="entry name" value="Lys-tRNA-ligase_II_N"/>
</dbReference>
<dbReference type="HAMAP" id="MF_00252">
    <property type="entry name" value="Lys_tRNA_synth_class2"/>
    <property type="match status" value="1"/>
</dbReference>
<feature type="non-terminal residue" evidence="17">
    <location>
        <position position="1"/>
    </location>
</feature>
<sequence length="387" mass="45022">FAGMSGFLFKTKTGELTLFTENYRMLTKALRDLPEKWHGLKDVEKRYRQRYTDLIVNEYVKDIFITRSRIIKGIRDFFNDRDFLEVETPMMQPLAGGATAKPFITHHNALDMQLYLRIAPELYLKRLVIGGLEKVYEINRNFRNEGVSTKHNPEFTMIEWYMAYADYFDMMALTEDLIVSVTTKILGKNSIEYDGKVINLQKPWPKLTLEESIEKYANIPQSDLKDYESVKKIAENHNIKVDKSWGRGKIVLEIFEELVEDKLFQPTFIIDYPKEVSPLSKSKADNPDVTERFELFIGGFEMANGFNELNDPIDQKERFEKQVEAKDAGDEEAHLMDKDFLRALEYGLPPTAGEGLGIDRLVMLLTNSKSIREVILFPHMRPEEEEE</sequence>
<dbReference type="CDD" id="cd04322">
    <property type="entry name" value="LysRS_N"/>
    <property type="match status" value="1"/>
</dbReference>
<evidence type="ECO:0000256" key="8">
    <source>
        <dbReference type="ARBA" id="ARBA00022723"/>
    </source>
</evidence>
<dbReference type="NCBIfam" id="NF001756">
    <property type="entry name" value="PRK00484.1"/>
    <property type="match status" value="1"/>
</dbReference>
<dbReference type="GO" id="GO:0046872">
    <property type="term" value="F:metal ion binding"/>
    <property type="evidence" value="ECO:0007669"/>
    <property type="project" value="UniProtKB-KW"/>
</dbReference>
<comment type="caution">
    <text evidence="17">The sequence shown here is derived from an EMBL/GenBank/DDBJ whole genome shotgun (WGS) entry which is preliminary data.</text>
</comment>
<keyword evidence="8" id="KW-0479">Metal-binding</keyword>
<dbReference type="InterPro" id="IPR045864">
    <property type="entry name" value="aa-tRNA-synth_II/BPL/LPL"/>
</dbReference>
<dbReference type="PANTHER" id="PTHR42918:SF15">
    <property type="entry name" value="LYSINE--TRNA LIGASE, CHLOROPLASTIC_MITOCHONDRIAL"/>
    <property type="match status" value="1"/>
</dbReference>
<dbReference type="GO" id="GO:0004824">
    <property type="term" value="F:lysine-tRNA ligase activity"/>
    <property type="evidence" value="ECO:0007669"/>
    <property type="project" value="UniProtKB-EC"/>
</dbReference>
<dbReference type="GO" id="GO:0000049">
    <property type="term" value="F:tRNA binding"/>
    <property type="evidence" value="ECO:0007669"/>
    <property type="project" value="TreeGrafter"/>
</dbReference>
<dbReference type="PANTHER" id="PTHR42918">
    <property type="entry name" value="LYSYL-TRNA SYNTHETASE"/>
    <property type="match status" value="1"/>
</dbReference>
<dbReference type="InterPro" id="IPR002313">
    <property type="entry name" value="Lys-tRNA-ligase_II"/>
</dbReference>
<evidence type="ECO:0000259" key="16">
    <source>
        <dbReference type="PROSITE" id="PS50862"/>
    </source>
</evidence>
<organism evidence="17 18">
    <name type="scientific">Flexistipes sinusarabici</name>
    <dbReference type="NCBI Taxonomy" id="2352"/>
    <lineage>
        <taxon>Bacteria</taxon>
        <taxon>Pseudomonadati</taxon>
        <taxon>Deferribacterota</taxon>
        <taxon>Deferribacteres</taxon>
        <taxon>Deferribacterales</taxon>
        <taxon>Flexistipitaceae</taxon>
        <taxon>Flexistipes</taxon>
    </lineage>
</organism>
<evidence type="ECO:0000256" key="11">
    <source>
        <dbReference type="ARBA" id="ARBA00022842"/>
    </source>
</evidence>
<evidence type="ECO:0000256" key="5">
    <source>
        <dbReference type="ARBA" id="ARBA00013166"/>
    </source>
</evidence>
<evidence type="ECO:0000256" key="6">
    <source>
        <dbReference type="ARBA" id="ARBA00022490"/>
    </source>
</evidence>
<dbReference type="Gene3D" id="2.40.50.140">
    <property type="entry name" value="Nucleic acid-binding proteins"/>
    <property type="match status" value="1"/>
</dbReference>
<dbReference type="EC" id="6.1.1.6" evidence="5"/>
<keyword evidence="12" id="KW-0648">Protein biosynthesis</keyword>
<keyword evidence="9" id="KW-0547">Nucleotide-binding</keyword>
<dbReference type="EMBL" id="DPPF01000106">
    <property type="protein sequence ID" value="HCW93080.1"/>
    <property type="molecule type" value="Genomic_DNA"/>
</dbReference>
<dbReference type="InterPro" id="IPR006195">
    <property type="entry name" value="aa-tRNA-synth_II"/>
</dbReference>
<dbReference type="InterPro" id="IPR004364">
    <property type="entry name" value="Aa-tRNA-synt_II"/>
</dbReference>
<dbReference type="CDD" id="cd00775">
    <property type="entry name" value="LysRS_core"/>
    <property type="match status" value="1"/>
</dbReference>
<dbReference type="InterPro" id="IPR018149">
    <property type="entry name" value="Lys-tRNA-synth_II_C"/>
</dbReference>
<name>A0A3D5QBP7_FLESI</name>
<evidence type="ECO:0000256" key="2">
    <source>
        <dbReference type="ARBA" id="ARBA00004496"/>
    </source>
</evidence>
<reference evidence="17 18" key="1">
    <citation type="journal article" date="2018" name="Nat. Biotechnol.">
        <title>A standardized bacterial taxonomy based on genome phylogeny substantially revises the tree of life.</title>
        <authorList>
            <person name="Parks D.H."/>
            <person name="Chuvochina M."/>
            <person name="Waite D.W."/>
            <person name="Rinke C."/>
            <person name="Skarshewski A."/>
            <person name="Chaumeil P.A."/>
            <person name="Hugenholtz P."/>
        </authorList>
    </citation>
    <scope>NUCLEOTIDE SEQUENCE [LARGE SCALE GENOMIC DNA]</scope>
    <source>
        <strain evidence="17">UBA8672</strain>
    </source>
</reference>
<dbReference type="GO" id="GO:0005524">
    <property type="term" value="F:ATP binding"/>
    <property type="evidence" value="ECO:0007669"/>
    <property type="project" value="UniProtKB-KW"/>
</dbReference>
<evidence type="ECO:0000256" key="3">
    <source>
        <dbReference type="ARBA" id="ARBA00008226"/>
    </source>
</evidence>
<dbReference type="GO" id="GO:0006430">
    <property type="term" value="P:lysyl-tRNA aminoacylation"/>
    <property type="evidence" value="ECO:0007669"/>
    <property type="project" value="InterPro"/>
</dbReference>
<evidence type="ECO:0000256" key="14">
    <source>
        <dbReference type="ARBA" id="ARBA00030563"/>
    </source>
</evidence>
<keyword evidence="6" id="KW-0963">Cytoplasm</keyword>
<evidence type="ECO:0000313" key="17">
    <source>
        <dbReference type="EMBL" id="HCW93080.1"/>
    </source>
</evidence>
<dbReference type="PROSITE" id="PS50862">
    <property type="entry name" value="AA_TRNA_LIGASE_II"/>
    <property type="match status" value="1"/>
</dbReference>
<comment type="subunit">
    <text evidence="4">Homodimer.</text>
</comment>
<dbReference type="Proteomes" id="UP000262325">
    <property type="component" value="Unassembled WGS sequence"/>
</dbReference>
<dbReference type="FunFam" id="3.30.930.10:FF:000001">
    <property type="entry name" value="Lysine--tRNA ligase"/>
    <property type="match status" value="1"/>
</dbReference>
<accession>A0A3D5QBP7</accession>
<comment type="catalytic activity">
    <reaction evidence="15">
        <text>tRNA(Lys) + L-lysine + ATP = L-lysyl-tRNA(Lys) + AMP + diphosphate</text>
        <dbReference type="Rhea" id="RHEA:20792"/>
        <dbReference type="Rhea" id="RHEA-COMP:9696"/>
        <dbReference type="Rhea" id="RHEA-COMP:9697"/>
        <dbReference type="ChEBI" id="CHEBI:30616"/>
        <dbReference type="ChEBI" id="CHEBI:32551"/>
        <dbReference type="ChEBI" id="CHEBI:33019"/>
        <dbReference type="ChEBI" id="CHEBI:78442"/>
        <dbReference type="ChEBI" id="CHEBI:78529"/>
        <dbReference type="ChEBI" id="CHEBI:456215"/>
        <dbReference type="EC" id="6.1.1.6"/>
    </reaction>
</comment>
<comment type="similarity">
    <text evidence="3">Belongs to the class-II aminoacyl-tRNA synthetase family.</text>
</comment>
<evidence type="ECO:0000256" key="9">
    <source>
        <dbReference type="ARBA" id="ARBA00022741"/>
    </source>
</evidence>
<evidence type="ECO:0000256" key="13">
    <source>
        <dbReference type="ARBA" id="ARBA00023146"/>
    </source>
</evidence>